<accession>A0A553QD23</accession>
<dbReference type="GO" id="GO:0050804">
    <property type="term" value="P:modulation of chemical synaptic transmission"/>
    <property type="evidence" value="ECO:0007669"/>
    <property type="project" value="TreeGrafter"/>
</dbReference>
<dbReference type="GO" id="GO:0005615">
    <property type="term" value="C:extracellular space"/>
    <property type="evidence" value="ECO:0007669"/>
    <property type="project" value="TreeGrafter"/>
</dbReference>
<dbReference type="GO" id="GO:0008083">
    <property type="term" value="F:growth factor activity"/>
    <property type="evidence" value="ECO:0007669"/>
    <property type="project" value="UniProtKB-KW"/>
</dbReference>
<comment type="caution">
    <text evidence="7">The sequence shown here is derived from an EMBL/GenBank/DDBJ whole genome shotgun (WGS) entry which is preliminary data.</text>
</comment>
<dbReference type="SMART" id="SM00140">
    <property type="entry name" value="NGF"/>
    <property type="match status" value="1"/>
</dbReference>
<dbReference type="PROSITE" id="PS00248">
    <property type="entry name" value="NGF_1"/>
    <property type="match status" value="1"/>
</dbReference>
<keyword evidence="5" id="KW-0732">Signal</keyword>
<dbReference type="GO" id="GO:0021675">
    <property type="term" value="P:nerve development"/>
    <property type="evidence" value="ECO:0007669"/>
    <property type="project" value="TreeGrafter"/>
</dbReference>
<evidence type="ECO:0000256" key="4">
    <source>
        <dbReference type="SAM" id="MobiDB-lite"/>
    </source>
</evidence>
<keyword evidence="3" id="KW-0339">Growth factor</keyword>
<dbReference type="PROSITE" id="PS50270">
    <property type="entry name" value="NGF_2"/>
    <property type="match status" value="1"/>
</dbReference>
<keyword evidence="8" id="KW-1185">Reference proteome</keyword>
<dbReference type="GO" id="GO:0030425">
    <property type="term" value="C:dendrite"/>
    <property type="evidence" value="ECO:0007669"/>
    <property type="project" value="TreeGrafter"/>
</dbReference>
<dbReference type="GO" id="GO:0048812">
    <property type="term" value="P:neuron projection morphogenesis"/>
    <property type="evidence" value="ECO:0007669"/>
    <property type="project" value="TreeGrafter"/>
</dbReference>
<name>A0A553QD23_9TELE</name>
<dbReference type="Gene3D" id="2.10.90.10">
    <property type="entry name" value="Cystine-knot cytokines"/>
    <property type="match status" value="1"/>
</dbReference>
<dbReference type="PANTHER" id="PTHR11589:SF8">
    <property type="entry name" value="NEUROTROPHIN-4"/>
    <property type="match status" value="1"/>
</dbReference>
<proteinExistence type="inferred from homology"/>
<dbReference type="InterPro" id="IPR029034">
    <property type="entry name" value="Cystine-knot_cytokine"/>
</dbReference>
<feature type="chain" id="PRO_5021974682" description="Neurotrophin-4" evidence="5">
    <location>
        <begin position="17"/>
        <end position="422"/>
    </location>
</feature>
<feature type="region of interest" description="Disordered" evidence="4">
    <location>
        <begin position="50"/>
        <end position="115"/>
    </location>
</feature>
<organism evidence="7 8">
    <name type="scientific">Danionella cerebrum</name>
    <dbReference type="NCBI Taxonomy" id="2873325"/>
    <lineage>
        <taxon>Eukaryota</taxon>
        <taxon>Metazoa</taxon>
        <taxon>Chordata</taxon>
        <taxon>Craniata</taxon>
        <taxon>Vertebrata</taxon>
        <taxon>Euteleostomi</taxon>
        <taxon>Actinopterygii</taxon>
        <taxon>Neopterygii</taxon>
        <taxon>Teleostei</taxon>
        <taxon>Ostariophysi</taxon>
        <taxon>Cypriniformes</taxon>
        <taxon>Danionidae</taxon>
        <taxon>Danioninae</taxon>
        <taxon>Danionella</taxon>
    </lineage>
</organism>
<evidence type="ECO:0000256" key="3">
    <source>
        <dbReference type="ARBA" id="ARBA00023030"/>
    </source>
</evidence>
<feature type="signal peptide" evidence="5">
    <location>
        <begin position="1"/>
        <end position="16"/>
    </location>
</feature>
<dbReference type="GO" id="GO:0005163">
    <property type="term" value="F:nerve growth factor receptor binding"/>
    <property type="evidence" value="ECO:0007669"/>
    <property type="project" value="TreeGrafter"/>
</dbReference>
<dbReference type="Proteomes" id="UP000316079">
    <property type="component" value="Unassembled WGS sequence"/>
</dbReference>
<sequence length="422" mass="48130">MHWLPLVAMVIASALPFPQSPVPRLVGAMLEPGRNDTNISSILLDETSERNSSFDTNHAASHKSYSTQSTEGRQEDFLNDSRTTGGDTSRSHTQRKYKSQKKLARKASSSSNDVDKDYSLEHRQFLEDSSIETLLKEEWTELSKLNNEPLKSPKEPLEISTLQKPLDESQKEQSFLGQEPEMEPPFRIGDIGLREEDQMLLLDAHPRVLFSPALSPPNHPPTLLMLELGLLTRDNDEESHTVDTTTPSYGGDKDTYRNLLLGLSDSDKHVSKTRQKRQVGQIRQGRELSVCEAESMWVTNRTTAVDDHNRIVTVLQEIQTQKRPLKQYFYETKCREQAKQGNGEAQGVEGVGCLGVDKKHWMSRCETKQSFVRALTADENMRIGWRWIRIDSSCVCVLLTRGNYNRERKFEKGREKDGRRNK</sequence>
<reference evidence="7 8" key="1">
    <citation type="journal article" date="2019" name="Sci. Data">
        <title>Hybrid genome assembly and annotation of Danionella translucida.</title>
        <authorList>
            <person name="Kadobianskyi M."/>
            <person name="Schulze L."/>
            <person name="Schuelke M."/>
            <person name="Judkewitz B."/>
        </authorList>
    </citation>
    <scope>NUCLEOTIDE SEQUENCE [LARGE SCALE GENOMIC DNA]</scope>
    <source>
        <strain evidence="7 8">Bolton</strain>
    </source>
</reference>
<evidence type="ECO:0000313" key="8">
    <source>
        <dbReference type="Proteomes" id="UP000316079"/>
    </source>
</evidence>
<dbReference type="SUPFAM" id="SSF57501">
    <property type="entry name" value="Cystine-knot cytokines"/>
    <property type="match status" value="1"/>
</dbReference>
<feature type="compositionally biased region" description="Basic residues" evidence="4">
    <location>
        <begin position="92"/>
        <end position="105"/>
    </location>
</feature>
<dbReference type="AlphaFoldDB" id="A0A553QD23"/>
<evidence type="ECO:0000256" key="5">
    <source>
        <dbReference type="SAM" id="SignalP"/>
    </source>
</evidence>
<evidence type="ECO:0000256" key="1">
    <source>
        <dbReference type="ARBA" id="ARBA00010783"/>
    </source>
</evidence>
<dbReference type="GO" id="GO:0008021">
    <property type="term" value="C:synaptic vesicle"/>
    <property type="evidence" value="ECO:0007669"/>
    <property type="project" value="TreeGrafter"/>
</dbReference>
<evidence type="ECO:0000256" key="2">
    <source>
        <dbReference type="ARBA" id="ARBA00018008"/>
    </source>
</evidence>
<dbReference type="GO" id="GO:0038180">
    <property type="term" value="P:nerve growth factor signaling pathway"/>
    <property type="evidence" value="ECO:0007669"/>
    <property type="project" value="TreeGrafter"/>
</dbReference>
<dbReference type="OrthoDB" id="8959386at2759"/>
<dbReference type="GO" id="GO:0043524">
    <property type="term" value="P:negative regulation of neuron apoptotic process"/>
    <property type="evidence" value="ECO:0007669"/>
    <property type="project" value="TreeGrafter"/>
</dbReference>
<dbReference type="PRINTS" id="PR00268">
    <property type="entry name" value="NGF"/>
</dbReference>
<evidence type="ECO:0000259" key="6">
    <source>
        <dbReference type="SMART" id="SM00140"/>
    </source>
</evidence>
<dbReference type="GO" id="GO:0007169">
    <property type="term" value="P:cell surface receptor protein tyrosine kinase signaling pathway"/>
    <property type="evidence" value="ECO:0007669"/>
    <property type="project" value="TreeGrafter"/>
</dbReference>
<dbReference type="PANTHER" id="PTHR11589">
    <property type="entry name" value="NERVE GROWTH FACTOR NGF -RELATED"/>
    <property type="match status" value="1"/>
</dbReference>
<gene>
    <name evidence="7" type="ORF">DNTS_015719</name>
</gene>
<protein>
    <recommendedName>
        <fullName evidence="2">Neurotrophin-4</fullName>
    </recommendedName>
</protein>
<dbReference type="GO" id="GO:0030424">
    <property type="term" value="C:axon"/>
    <property type="evidence" value="ECO:0007669"/>
    <property type="project" value="TreeGrafter"/>
</dbReference>
<feature type="compositionally biased region" description="Polar residues" evidence="4">
    <location>
        <begin position="50"/>
        <end position="71"/>
    </location>
</feature>
<dbReference type="Pfam" id="PF00243">
    <property type="entry name" value="NGF"/>
    <property type="match status" value="1"/>
</dbReference>
<evidence type="ECO:0000313" key="7">
    <source>
        <dbReference type="EMBL" id="TRY87816.1"/>
    </source>
</evidence>
<dbReference type="InterPro" id="IPR019846">
    <property type="entry name" value="Nerve_growth_factor_CS"/>
</dbReference>
<comment type="similarity">
    <text evidence="1">Belongs to the NGF-beta family.</text>
</comment>
<feature type="domain" description="Nerve growth factor-related" evidence="6">
    <location>
        <begin position="282"/>
        <end position="397"/>
    </location>
</feature>
<dbReference type="STRING" id="623744.A0A553QD23"/>
<dbReference type="EMBL" id="SRMA01026094">
    <property type="protein sequence ID" value="TRY87816.1"/>
    <property type="molecule type" value="Genomic_DNA"/>
</dbReference>
<dbReference type="InterPro" id="IPR002072">
    <property type="entry name" value="Nerve_growth_factor-rel"/>
</dbReference>
<dbReference type="InterPro" id="IPR020408">
    <property type="entry name" value="Nerve_growth_factor-like"/>
</dbReference>